<dbReference type="Proteomes" id="UP000295070">
    <property type="component" value="Chromosome 14"/>
</dbReference>
<name>A0A484CR67_PERFV</name>
<evidence type="ECO:0000313" key="2">
    <source>
        <dbReference type="EMBL" id="TDH04443.1"/>
    </source>
</evidence>
<evidence type="ECO:0000313" key="3">
    <source>
        <dbReference type="Proteomes" id="UP000295070"/>
    </source>
</evidence>
<feature type="transmembrane region" description="Helical" evidence="1">
    <location>
        <begin position="71"/>
        <end position="90"/>
    </location>
</feature>
<accession>A0A484CR67</accession>
<keyword evidence="1" id="KW-0812">Transmembrane</keyword>
<comment type="caution">
    <text evidence="2">The sequence shown here is derived from an EMBL/GenBank/DDBJ whole genome shotgun (WGS) entry which is preliminary data.</text>
</comment>
<reference evidence="2 3" key="1">
    <citation type="submission" date="2019-01" db="EMBL/GenBank/DDBJ databases">
        <title>A chromosome-scale genome assembly of the yellow perch, Perca flavescens.</title>
        <authorList>
            <person name="Feron R."/>
            <person name="Morvezen R."/>
            <person name="Bestin A."/>
            <person name="Haffray P."/>
            <person name="Klopp C."/>
            <person name="Zahm M."/>
            <person name="Cabau C."/>
            <person name="Roques C."/>
            <person name="Donnadieu C."/>
            <person name="Bouchez O."/>
            <person name="Christie M."/>
            <person name="Larson W."/>
            <person name="Guiguen Y."/>
        </authorList>
    </citation>
    <scope>NUCLEOTIDE SEQUENCE [LARGE SCALE GENOMIC DNA]</scope>
    <source>
        <strain evidence="2">YP-PL-M2</strain>
        <tissue evidence="2">Blood</tissue>
    </source>
</reference>
<gene>
    <name evidence="2" type="ORF">EPR50_G00152170</name>
</gene>
<organism evidence="2 3">
    <name type="scientific">Perca flavescens</name>
    <name type="common">American yellow perch</name>
    <name type="synonym">Morone flavescens</name>
    <dbReference type="NCBI Taxonomy" id="8167"/>
    <lineage>
        <taxon>Eukaryota</taxon>
        <taxon>Metazoa</taxon>
        <taxon>Chordata</taxon>
        <taxon>Craniata</taxon>
        <taxon>Vertebrata</taxon>
        <taxon>Euteleostomi</taxon>
        <taxon>Actinopterygii</taxon>
        <taxon>Neopterygii</taxon>
        <taxon>Teleostei</taxon>
        <taxon>Neoteleostei</taxon>
        <taxon>Acanthomorphata</taxon>
        <taxon>Eupercaria</taxon>
        <taxon>Perciformes</taxon>
        <taxon>Percoidei</taxon>
        <taxon>Percidae</taxon>
        <taxon>Percinae</taxon>
        <taxon>Perca</taxon>
    </lineage>
</organism>
<evidence type="ECO:0000256" key="1">
    <source>
        <dbReference type="SAM" id="Phobius"/>
    </source>
</evidence>
<dbReference type="EMBL" id="SCKG01000014">
    <property type="protein sequence ID" value="TDH04443.1"/>
    <property type="molecule type" value="Genomic_DNA"/>
</dbReference>
<keyword evidence="1" id="KW-1133">Transmembrane helix</keyword>
<protein>
    <submittedName>
        <fullName evidence="2">Uncharacterized protein</fullName>
    </submittedName>
</protein>
<sequence length="125" mass="14121">MGFLRRVAGVSLRDREKIEDFIILGQNYPQTPYPTVQLKAQGLKYALSRQCQSVVNVEGTEVCSCTSVDEAFIAAFCMYFVFNMAYPGYLKKTLTFLQRRIANITGDGDKSLPVTVTRIVNHHLH</sequence>
<keyword evidence="1" id="KW-0472">Membrane</keyword>
<keyword evidence="3" id="KW-1185">Reference proteome</keyword>
<dbReference type="AlphaFoldDB" id="A0A484CR67"/>
<proteinExistence type="predicted"/>